<dbReference type="SMR" id="A0A1I7VF71"/>
<dbReference type="EMBL" id="JH712104">
    <property type="protein sequence ID" value="EFO27805.1"/>
    <property type="molecule type" value="Genomic_DNA"/>
</dbReference>
<accession>A0A1S0UCR3</accession>
<dbReference type="Pfam" id="PF01674">
    <property type="entry name" value="Lipase_2"/>
    <property type="match status" value="1"/>
</dbReference>
<name>A0A1I7VF71_LOALO</name>
<dbReference type="RefSeq" id="XP_003136259.1">
    <property type="nucleotide sequence ID" value="XM_003136211.1"/>
</dbReference>
<dbReference type="KEGG" id="loa:LOAG_00671"/>
<dbReference type="FunFam" id="3.40.50.1820:FF:000377">
    <property type="entry name" value="LIPaSe related"/>
    <property type="match status" value="1"/>
</dbReference>
<proteinExistence type="predicted"/>
<reference evidence="1 2" key="1">
    <citation type="submission" date="2012-04" db="EMBL/GenBank/DDBJ databases">
        <title>The Genome Sequence of Loa loa.</title>
        <authorList>
            <consortium name="The Broad Institute Genome Sequencing Platform"/>
            <consortium name="Broad Institute Genome Sequencing Center for Infectious Disease"/>
            <person name="Nutman T.B."/>
            <person name="Fink D.L."/>
            <person name="Russ C."/>
            <person name="Young S."/>
            <person name="Zeng Q."/>
            <person name="Gargeya S."/>
            <person name="Alvarado L."/>
            <person name="Berlin A."/>
            <person name="Chapman S.B."/>
            <person name="Chen Z."/>
            <person name="Freedman E."/>
            <person name="Gellesch M."/>
            <person name="Goldberg J."/>
            <person name="Griggs A."/>
            <person name="Gujja S."/>
            <person name="Heilman E.R."/>
            <person name="Heiman D."/>
            <person name="Howarth C."/>
            <person name="Mehta T."/>
            <person name="Neiman D."/>
            <person name="Pearson M."/>
            <person name="Roberts A."/>
            <person name="Saif S."/>
            <person name="Shea T."/>
            <person name="Shenoy N."/>
            <person name="Sisk P."/>
            <person name="Stolte C."/>
            <person name="Sykes S."/>
            <person name="White J."/>
            <person name="Yandava C."/>
            <person name="Haas B."/>
            <person name="Henn M.R."/>
            <person name="Nusbaum C."/>
            <person name="Birren B."/>
        </authorList>
    </citation>
    <scope>NUCLEOTIDE SEQUENCE [LARGE SCALE GENOMIC DNA]</scope>
</reference>
<dbReference type="CTD" id="9938046"/>
<dbReference type="SUPFAM" id="SSF53474">
    <property type="entry name" value="alpha/beta-Hydrolases"/>
    <property type="match status" value="1"/>
</dbReference>
<dbReference type="PANTHER" id="PTHR32015:SF3">
    <property type="entry name" value="TRIACYLGLYCEROL LIPASE"/>
    <property type="match status" value="1"/>
</dbReference>
<reference evidence="3" key="2">
    <citation type="submission" date="2016-11" db="UniProtKB">
        <authorList>
            <consortium name="WormBaseParasite"/>
        </authorList>
    </citation>
    <scope>IDENTIFICATION</scope>
</reference>
<dbReference type="Proteomes" id="UP000095285">
    <property type="component" value="Unassembled WGS sequence"/>
</dbReference>
<dbReference type="AlphaFoldDB" id="A0A1I7VF71"/>
<gene>
    <name evidence="1 3" type="ORF">LOAG_00671</name>
</gene>
<protein>
    <submittedName>
        <fullName evidence="1 3">Lipase</fullName>
    </submittedName>
</protein>
<keyword evidence="2" id="KW-1185">Reference proteome</keyword>
<dbReference type="GO" id="GO:0016298">
    <property type="term" value="F:lipase activity"/>
    <property type="evidence" value="ECO:0007669"/>
    <property type="project" value="TreeGrafter"/>
</dbReference>
<dbReference type="eggNOG" id="ENOG502R6V1">
    <property type="taxonomic scope" value="Eukaryota"/>
</dbReference>
<dbReference type="InterPro" id="IPR029058">
    <property type="entry name" value="AB_hydrolase_fold"/>
</dbReference>
<dbReference type="OMA" id="GLVDMKC"/>
<dbReference type="GO" id="GO:0016042">
    <property type="term" value="P:lipid catabolic process"/>
    <property type="evidence" value="ECO:0007669"/>
    <property type="project" value="InterPro"/>
</dbReference>
<dbReference type="InParanoid" id="A0A1I7VF71"/>
<dbReference type="FunCoup" id="A0A1I7VF71">
    <property type="interactions" value="1"/>
</dbReference>
<organism evidence="2 3">
    <name type="scientific">Loa loa</name>
    <name type="common">Eye worm</name>
    <name type="synonym">Filaria loa</name>
    <dbReference type="NCBI Taxonomy" id="7209"/>
    <lineage>
        <taxon>Eukaryota</taxon>
        <taxon>Metazoa</taxon>
        <taxon>Ecdysozoa</taxon>
        <taxon>Nematoda</taxon>
        <taxon>Chromadorea</taxon>
        <taxon>Rhabditida</taxon>
        <taxon>Spirurina</taxon>
        <taxon>Spiruromorpha</taxon>
        <taxon>Filarioidea</taxon>
        <taxon>Onchocercidae</taxon>
        <taxon>Loa</taxon>
    </lineage>
</organism>
<dbReference type="GeneID" id="9938046"/>
<accession>A0A1I7VF71</accession>
<dbReference type="WBParaSite" id="EN70_1893">
    <property type="protein sequence ID" value="EN70_1893"/>
    <property type="gene ID" value="EN70_1893"/>
</dbReference>
<evidence type="ECO:0000313" key="3">
    <source>
        <dbReference type="WBParaSite" id="EN70_1893"/>
    </source>
</evidence>
<sequence length="279" mass="31178">MLLFLLLIFHNVNADFTVHFRSFIHNNYGIAIAQALERTDLGNDASFGGKESNDDELNNQAVILIHDSGDKITRFQRMVNHLLAKGYNRSEIYGTTWGDGGLTAIGLIDLKCSYVKQIRSMIIAVRQYTGTRVDVIAYGMGSPLARKAILGGDCVDTREILGPPLTELIDTYLSVAGANYGMISCIIPIPVGVCNRRTGLHCRSTFLRDINGQIAYEGTFVFSIFSDSDEKIGYRGCDTLLSPIRGETGFVKKEFLSHDLTIDKTYEMQRNFIRKQRPF</sequence>
<evidence type="ECO:0000313" key="1">
    <source>
        <dbReference type="EMBL" id="EFO27805.1"/>
    </source>
</evidence>
<dbReference type="PANTHER" id="PTHR32015">
    <property type="entry name" value="FASTING INDUCED LIPASE"/>
    <property type="match status" value="1"/>
</dbReference>
<dbReference type="OrthoDB" id="5792589at2759"/>
<evidence type="ECO:0000313" key="2">
    <source>
        <dbReference type="Proteomes" id="UP000095285"/>
    </source>
</evidence>
<dbReference type="InterPro" id="IPR002918">
    <property type="entry name" value="Lipase_EstA/Esterase_EstB"/>
</dbReference>
<dbReference type="Gene3D" id="3.40.50.1820">
    <property type="entry name" value="alpha/beta hydrolase"/>
    <property type="match status" value="1"/>
</dbReference>